<evidence type="ECO:0000313" key="1">
    <source>
        <dbReference type="EMBL" id="PWN51287.1"/>
    </source>
</evidence>
<dbReference type="Proteomes" id="UP000245626">
    <property type="component" value="Unassembled WGS sequence"/>
</dbReference>
<gene>
    <name evidence="1" type="ORF">IE53DRAFT_386355</name>
</gene>
<accession>A0ACD0NZQ2</accession>
<keyword evidence="2" id="KW-1185">Reference proteome</keyword>
<protein>
    <submittedName>
        <fullName evidence="1">Ribonuclease H-like protein</fullName>
    </submittedName>
</protein>
<name>A0ACD0NZQ2_9BASI</name>
<evidence type="ECO:0000313" key="2">
    <source>
        <dbReference type="Proteomes" id="UP000245626"/>
    </source>
</evidence>
<reference evidence="1 2" key="1">
    <citation type="journal article" date="2018" name="Mol. Biol. Evol.">
        <title>Broad Genomic Sampling Reveals a Smut Pathogenic Ancestry of the Fungal Clade Ustilaginomycotina.</title>
        <authorList>
            <person name="Kijpornyongpan T."/>
            <person name="Mondo S.J."/>
            <person name="Barry K."/>
            <person name="Sandor L."/>
            <person name="Lee J."/>
            <person name="Lipzen A."/>
            <person name="Pangilinan J."/>
            <person name="LaButti K."/>
            <person name="Hainaut M."/>
            <person name="Henrissat B."/>
            <person name="Grigoriev I.V."/>
            <person name="Spatafora J.W."/>
            <person name="Aime M.C."/>
        </authorList>
    </citation>
    <scope>NUCLEOTIDE SEQUENCE [LARGE SCALE GENOMIC DNA]</scope>
    <source>
        <strain evidence="1 2">SA 807</strain>
    </source>
</reference>
<sequence length="441" mass="47995">MPPKKPSFYAVKVGKVPGIYGEWSQAKAQVDGHPGALHKKFASLEEAQHYISGQALHPSSNTAASQTNFSPEPAFSINGSGVGVDGSIGARGGKRLYENVGEQQVLAHPLATSSSRSIKRKRISDAIPSERIFKARDLQAPKGVLRVYCDGSSQGNGGKRARAGWGVFWEDENLSGLNEARRLPGEHQTNNRAELMAIIRAIQLCPDPDAELQIYTDSQYAISAITQWQGNWRAKGWKLSTGEPVMNKDLIRRLERELRKRKIRPKLIKVKGHDGIYGNEMADMLANQGASLPEVEGEVDLEPSPSEEESPKRAKKRAPPSPNPPSNPNPYASQIWSNGLALDRSRVNVFNSGPHLHPSGPFKRATNLSYGGPYSNGGASFYPYHPSERSMIGGTPTVPQGQVHRGRNGAIAGGDMGIDVQVDPSDLLTPEELDALERTFT</sequence>
<proteinExistence type="predicted"/>
<organism evidence="1 2">
    <name type="scientific">Violaceomyces palustris</name>
    <dbReference type="NCBI Taxonomy" id="1673888"/>
    <lineage>
        <taxon>Eukaryota</taxon>
        <taxon>Fungi</taxon>
        <taxon>Dikarya</taxon>
        <taxon>Basidiomycota</taxon>
        <taxon>Ustilaginomycotina</taxon>
        <taxon>Ustilaginomycetes</taxon>
        <taxon>Violaceomycetales</taxon>
        <taxon>Violaceomycetaceae</taxon>
        <taxon>Violaceomyces</taxon>
    </lineage>
</organism>
<dbReference type="EMBL" id="KZ819855">
    <property type="protein sequence ID" value="PWN51287.1"/>
    <property type="molecule type" value="Genomic_DNA"/>
</dbReference>